<gene>
    <name evidence="3" type="ORF">IAC53_05905</name>
</gene>
<dbReference type="Pfam" id="PF13460">
    <property type="entry name" value="NAD_binding_10"/>
    <property type="match status" value="1"/>
</dbReference>
<comment type="similarity">
    <text evidence="1">Belongs to the NAD(P)-dependent epimerase/dehydratase family.</text>
</comment>
<dbReference type="PANTHER" id="PTHR42687:SF1">
    <property type="entry name" value="L-THREONINE 3-DEHYDROGENASE, MITOCHONDRIAL"/>
    <property type="match status" value="1"/>
</dbReference>
<dbReference type="SUPFAM" id="SSF51735">
    <property type="entry name" value="NAD(P)-binding Rossmann-fold domains"/>
    <property type="match status" value="1"/>
</dbReference>
<evidence type="ECO:0000313" key="4">
    <source>
        <dbReference type="Proteomes" id="UP000824071"/>
    </source>
</evidence>
<feature type="domain" description="NAD(P)-binding" evidence="2">
    <location>
        <begin position="11"/>
        <end position="182"/>
    </location>
</feature>
<accession>A0A9D1LD22</accession>
<dbReference type="PANTHER" id="PTHR42687">
    <property type="entry name" value="L-THREONINE 3-DEHYDROGENASE"/>
    <property type="match status" value="1"/>
</dbReference>
<protein>
    <submittedName>
        <fullName evidence="3">NAD(P)H-binding protein</fullName>
    </submittedName>
</protein>
<reference evidence="3" key="2">
    <citation type="journal article" date="2021" name="PeerJ">
        <title>Extensive microbial diversity within the chicken gut microbiome revealed by metagenomics and culture.</title>
        <authorList>
            <person name="Gilroy R."/>
            <person name="Ravi A."/>
            <person name="Getino M."/>
            <person name="Pursley I."/>
            <person name="Horton D.L."/>
            <person name="Alikhan N.F."/>
            <person name="Baker D."/>
            <person name="Gharbi K."/>
            <person name="Hall N."/>
            <person name="Watson M."/>
            <person name="Adriaenssens E.M."/>
            <person name="Foster-Nyarko E."/>
            <person name="Jarju S."/>
            <person name="Secka A."/>
            <person name="Antonio M."/>
            <person name="Oren A."/>
            <person name="Chaudhuri R.R."/>
            <person name="La Ragione R."/>
            <person name="Hildebrand F."/>
            <person name="Pallen M.J."/>
        </authorList>
    </citation>
    <scope>NUCLEOTIDE SEQUENCE</scope>
    <source>
        <strain evidence="3">ChiGjej1B1-19959</strain>
    </source>
</reference>
<dbReference type="EMBL" id="DVMW01000036">
    <property type="protein sequence ID" value="HIU36118.1"/>
    <property type="molecule type" value="Genomic_DNA"/>
</dbReference>
<evidence type="ECO:0000256" key="1">
    <source>
        <dbReference type="ARBA" id="ARBA00007637"/>
    </source>
</evidence>
<name>A0A9D1LD22_9FIRM</name>
<dbReference type="InterPro" id="IPR051225">
    <property type="entry name" value="NAD(P)_epim/dehydratase"/>
</dbReference>
<dbReference type="AlphaFoldDB" id="A0A9D1LD22"/>
<reference evidence="3" key="1">
    <citation type="submission" date="2020-10" db="EMBL/GenBank/DDBJ databases">
        <authorList>
            <person name="Gilroy R."/>
        </authorList>
    </citation>
    <scope>NUCLEOTIDE SEQUENCE</scope>
    <source>
        <strain evidence="3">ChiGjej1B1-19959</strain>
    </source>
</reference>
<dbReference type="Proteomes" id="UP000824071">
    <property type="component" value="Unassembled WGS sequence"/>
</dbReference>
<comment type="caution">
    <text evidence="3">The sequence shown here is derived from an EMBL/GenBank/DDBJ whole genome shotgun (WGS) entry which is preliminary data.</text>
</comment>
<dbReference type="GO" id="GO:0006567">
    <property type="term" value="P:L-threonine catabolic process"/>
    <property type="evidence" value="ECO:0007669"/>
    <property type="project" value="TreeGrafter"/>
</dbReference>
<evidence type="ECO:0000259" key="2">
    <source>
        <dbReference type="Pfam" id="PF13460"/>
    </source>
</evidence>
<dbReference type="InterPro" id="IPR016040">
    <property type="entry name" value="NAD(P)-bd_dom"/>
</dbReference>
<organism evidence="3 4">
    <name type="scientific">Candidatus Fimenecus excrementigallinarum</name>
    <dbReference type="NCBI Taxonomy" id="2840816"/>
    <lineage>
        <taxon>Bacteria</taxon>
        <taxon>Bacillati</taxon>
        <taxon>Bacillota</taxon>
        <taxon>Clostridia</taxon>
        <taxon>Candidatus Fimenecus</taxon>
    </lineage>
</organism>
<evidence type="ECO:0000313" key="3">
    <source>
        <dbReference type="EMBL" id="HIU36118.1"/>
    </source>
</evidence>
<dbReference type="Gene3D" id="3.40.50.720">
    <property type="entry name" value="NAD(P)-binding Rossmann-like Domain"/>
    <property type="match status" value="1"/>
</dbReference>
<dbReference type="GO" id="GO:0008743">
    <property type="term" value="F:L-threonine 3-dehydrogenase activity"/>
    <property type="evidence" value="ECO:0007669"/>
    <property type="project" value="TreeGrafter"/>
</dbReference>
<dbReference type="InterPro" id="IPR036291">
    <property type="entry name" value="NAD(P)-bd_dom_sf"/>
</dbReference>
<sequence length="521" mass="59417">MAEKKTVMLTGASGHMGFAGFKELFKKKDLYNTVLLLRRSEKNEKLFAPYASDPSVKIVWGDLANYDDVLRAVTGSDYILHVGGMVSPAADWKPYRTQKTNIGAAENICNAVKAQPDPDAVKVCYIGTVAETGDRNYPIHWGRCGDPLKVSIYDHYAVSKCVAERVFVESGLKNWVVMRQSGILYPNILKNMDPIMFHVPINGVLEWCTVEDSGRLLCNLVDEDAKGNLGGDFWNHFYNIGSGKEYRISNYEFECLLLGTLGLAGPEKLFEPNWFITKNFHGQFYADGDRLEDFLHFRENLPVKDYFARLADQVEFYFKIPRYLPKNLVAACAKPFMKKIASTPDFGTLDWVKTNNTVRLSAYYGSLEEWKQIPSKWEDFEITKFDKDNSAAEQFKLDHGYDESKPESELDIEDMKQAAKFRGGECLSDSMTKGDMATKLKWKCGHCGAEFEASPALILLGGHWCPECYIPQKAWDYDAIAKTNPFFAQVWYPNHKKDENNRYDFDELFHINGVAWDDIKR</sequence>
<proteinExistence type="inferred from homology"/>